<sequence>MVPTHSILYFCVIITVAKFADCAYSPTDKIAATQTSAIPITGKYEFIHVKAIGDKPTLLFLHGFPSSLHSWRHQIKYFSDQGYGCLAPNLMGYGKTYSPLDENEYNSRSIVDHLIALLDHVNLGNSKVFVIGHDWGARTASRFVLYHPERTIGAVLLSVAYTPPSQFNLDVVLNQSLLVNNYTSIGYWEFFKADDAARIIEDKLDSFIDLVFANDSMLARTDFAPVGKVRAWLSSGRRTDRASYMTQEDYQTVYDHLNKRMQPKLNWFNVIIGNGDWEYEKTLNATVHRPVLFIEGTRDYIGIIGAGERQKQYIPDLKIVKVDTGHWVMEEKPEECWYSFVICFVTLIEEEKVYFTIFTVTCLSITTMLNVICRRVLPYASHHGRRFNSTKWNSSIPGGDSELRGDGAIRRKHPLGSTIEQTYAGALSFLRRNYTRDLSNVDVAVTGIPLDLATTYRPGARFGPKGIREASAQVAKRKSYPEGIDIFADLAVVDYGDCWLDFGQPHTIPLAIEAHAREIIDQNVFLLSLGGDHYSTYPLLKAHVSRHGKPLSLIQFDAHCDTWPSDTPHSLNHGSMFYYAVREGLIDPQTSIQIGIRTFNDDFMGVKILDAEWVHQHSIDDVVEEIKKRVGNNATYLTFDIDCLDPSCAPGTGTPVCGGLTMAQSIAILRRLRSINYVGMDIVEVSPAYDHSNITSLAAATIGYRLLCLLRDKKMIDKSFTFGKYGDQK</sequence>
<dbReference type="NCBIfam" id="TIGR01230">
    <property type="entry name" value="agmatinase"/>
    <property type="match status" value="1"/>
</dbReference>
<feature type="chain" id="PRO_5032568712" description="AB hydrolase-1 domain-containing protein" evidence="5">
    <location>
        <begin position="23"/>
        <end position="729"/>
    </location>
</feature>
<evidence type="ECO:0000256" key="5">
    <source>
        <dbReference type="SAM" id="SignalP"/>
    </source>
</evidence>
<keyword evidence="2" id="KW-0479">Metal-binding</keyword>
<dbReference type="InterPro" id="IPR006035">
    <property type="entry name" value="Ureohydrolase"/>
</dbReference>
<dbReference type="PANTHER" id="PTHR11358:SF26">
    <property type="entry name" value="GUANIDINO ACID HYDROLASE, MITOCHONDRIAL"/>
    <property type="match status" value="1"/>
</dbReference>
<dbReference type="Proteomes" id="UP000663881">
    <property type="component" value="Unassembled WGS sequence"/>
</dbReference>
<feature type="domain" description="AB hydrolase-1" evidence="6">
    <location>
        <begin position="56"/>
        <end position="333"/>
    </location>
</feature>
<dbReference type="PANTHER" id="PTHR11358">
    <property type="entry name" value="ARGINASE/AGMATINASE"/>
    <property type="match status" value="1"/>
</dbReference>
<dbReference type="GO" id="GO:0033389">
    <property type="term" value="P:putrescine biosynthetic process from arginine, via agmatine"/>
    <property type="evidence" value="ECO:0007669"/>
    <property type="project" value="TreeGrafter"/>
</dbReference>
<dbReference type="GO" id="GO:0046872">
    <property type="term" value="F:metal ion binding"/>
    <property type="evidence" value="ECO:0007669"/>
    <property type="project" value="UniProtKB-KW"/>
</dbReference>
<comment type="caution">
    <text evidence="7">The sequence shown here is derived from an EMBL/GenBank/DDBJ whole genome shotgun (WGS) entry which is preliminary data.</text>
</comment>
<protein>
    <recommendedName>
        <fullName evidence="6">AB hydrolase-1 domain-containing protein</fullName>
    </recommendedName>
</protein>
<reference evidence="7" key="1">
    <citation type="submission" date="2021-02" db="EMBL/GenBank/DDBJ databases">
        <authorList>
            <person name="Nowell W R."/>
        </authorList>
    </citation>
    <scope>NUCLEOTIDE SEQUENCE</scope>
</reference>
<dbReference type="PRINTS" id="PR00412">
    <property type="entry name" value="EPOXHYDRLASE"/>
</dbReference>
<accession>A0A818TGV1</accession>
<dbReference type="GO" id="GO:0008783">
    <property type="term" value="F:agmatinase activity"/>
    <property type="evidence" value="ECO:0007669"/>
    <property type="project" value="TreeGrafter"/>
</dbReference>
<dbReference type="Pfam" id="PF00561">
    <property type="entry name" value="Abhydrolase_1"/>
    <property type="match status" value="1"/>
</dbReference>
<dbReference type="SUPFAM" id="SSF52768">
    <property type="entry name" value="Arginase/deacetylase"/>
    <property type="match status" value="1"/>
</dbReference>
<evidence type="ECO:0000313" key="8">
    <source>
        <dbReference type="Proteomes" id="UP000663881"/>
    </source>
</evidence>
<dbReference type="SUPFAM" id="SSF53474">
    <property type="entry name" value="alpha/beta-Hydrolases"/>
    <property type="match status" value="1"/>
</dbReference>
<evidence type="ECO:0000313" key="7">
    <source>
        <dbReference type="EMBL" id="CAF3687023.1"/>
    </source>
</evidence>
<evidence type="ECO:0000259" key="6">
    <source>
        <dbReference type="Pfam" id="PF00561"/>
    </source>
</evidence>
<keyword evidence="3 4" id="KW-0378">Hydrolase</keyword>
<dbReference type="Pfam" id="PF00491">
    <property type="entry name" value="Arginase"/>
    <property type="match status" value="1"/>
</dbReference>
<dbReference type="InterPro" id="IPR029058">
    <property type="entry name" value="AB_hydrolase_fold"/>
</dbReference>
<gene>
    <name evidence="7" type="ORF">OKA104_LOCUS11529</name>
</gene>
<evidence type="ECO:0000256" key="1">
    <source>
        <dbReference type="ARBA" id="ARBA00009227"/>
    </source>
</evidence>
<dbReference type="InterPro" id="IPR000639">
    <property type="entry name" value="Epox_hydrolase-like"/>
</dbReference>
<evidence type="ECO:0000256" key="4">
    <source>
        <dbReference type="RuleBase" id="RU003684"/>
    </source>
</evidence>
<proteinExistence type="inferred from homology"/>
<feature type="signal peptide" evidence="5">
    <location>
        <begin position="1"/>
        <end position="22"/>
    </location>
</feature>
<dbReference type="EMBL" id="CAJOAY010000536">
    <property type="protein sequence ID" value="CAF3687023.1"/>
    <property type="molecule type" value="Genomic_DNA"/>
</dbReference>
<evidence type="ECO:0000256" key="3">
    <source>
        <dbReference type="ARBA" id="ARBA00022801"/>
    </source>
</evidence>
<dbReference type="InterPro" id="IPR005925">
    <property type="entry name" value="Agmatinase-rel"/>
</dbReference>
<dbReference type="NCBIfam" id="NF002564">
    <property type="entry name" value="PRK02190.1"/>
    <property type="match status" value="1"/>
</dbReference>
<dbReference type="PROSITE" id="PS51409">
    <property type="entry name" value="ARGINASE_2"/>
    <property type="match status" value="1"/>
</dbReference>
<dbReference type="AlphaFoldDB" id="A0A818TGV1"/>
<dbReference type="InterPro" id="IPR023696">
    <property type="entry name" value="Ureohydrolase_dom_sf"/>
</dbReference>
<name>A0A818TGV1_9BILA</name>
<keyword evidence="5" id="KW-0732">Signal</keyword>
<dbReference type="Gene3D" id="3.40.800.10">
    <property type="entry name" value="Ureohydrolase domain"/>
    <property type="match status" value="1"/>
</dbReference>
<dbReference type="InterPro" id="IPR020855">
    <property type="entry name" value="Ureohydrolase_Mn_BS"/>
</dbReference>
<dbReference type="CDD" id="cd11592">
    <property type="entry name" value="Agmatinase_PAH"/>
    <property type="match status" value="1"/>
</dbReference>
<dbReference type="PROSITE" id="PS01053">
    <property type="entry name" value="ARGINASE_1"/>
    <property type="match status" value="1"/>
</dbReference>
<dbReference type="InterPro" id="IPR000073">
    <property type="entry name" value="AB_hydrolase_1"/>
</dbReference>
<evidence type="ECO:0000256" key="2">
    <source>
        <dbReference type="ARBA" id="ARBA00022723"/>
    </source>
</evidence>
<organism evidence="7 8">
    <name type="scientific">Adineta steineri</name>
    <dbReference type="NCBI Taxonomy" id="433720"/>
    <lineage>
        <taxon>Eukaryota</taxon>
        <taxon>Metazoa</taxon>
        <taxon>Spiralia</taxon>
        <taxon>Gnathifera</taxon>
        <taxon>Rotifera</taxon>
        <taxon>Eurotatoria</taxon>
        <taxon>Bdelloidea</taxon>
        <taxon>Adinetida</taxon>
        <taxon>Adinetidae</taxon>
        <taxon>Adineta</taxon>
    </lineage>
</organism>
<comment type="similarity">
    <text evidence="1">Belongs to the arginase family. Agmatinase subfamily.</text>
</comment>
<dbReference type="Gene3D" id="3.40.50.1820">
    <property type="entry name" value="alpha/beta hydrolase"/>
    <property type="match status" value="1"/>
</dbReference>